<dbReference type="Proteomes" id="UP000188235">
    <property type="component" value="Chromosome"/>
</dbReference>
<dbReference type="KEGG" id="tfa:BW733_08475"/>
<organism evidence="1 2">
    <name type="scientific">Tessaracoccus flavescens</name>
    <dbReference type="NCBI Taxonomy" id="399497"/>
    <lineage>
        <taxon>Bacteria</taxon>
        <taxon>Bacillati</taxon>
        <taxon>Actinomycetota</taxon>
        <taxon>Actinomycetes</taxon>
        <taxon>Propionibacteriales</taxon>
        <taxon>Propionibacteriaceae</taxon>
        <taxon>Tessaracoccus</taxon>
    </lineage>
</organism>
<evidence type="ECO:0000313" key="2">
    <source>
        <dbReference type="Proteomes" id="UP000188235"/>
    </source>
</evidence>
<reference evidence="1 2" key="1">
    <citation type="journal article" date="2008" name="Int. J. Syst. Evol. Microbiol.">
        <title>Tessaracoccus flavescens sp. nov., isolated from marine sediment.</title>
        <authorList>
            <person name="Lee D.W."/>
            <person name="Lee S.D."/>
        </authorList>
    </citation>
    <scope>NUCLEOTIDE SEQUENCE [LARGE SCALE GENOMIC DNA]</scope>
    <source>
        <strain evidence="1 2">SST-39T</strain>
    </source>
</reference>
<protein>
    <submittedName>
        <fullName evidence="1">Uncharacterized protein</fullName>
    </submittedName>
</protein>
<sequence>MQRAYSFDEGVGGADDLALSFDDGRDLVFVPTPDGIRVDSKFPDYGLDPGFYSFRVSSDDLLNTLVGERLEEVQESYSYGDLGGVCLRFGSDIYLDVELNADDLMLHVPPANQPTLYSSFLGSSVEVPECGSLVGKKLSGMRRRLVMDPSSGVPIARGVLFDWTDGSTSEFASTENPFEMVDLLGSRPGGEDSSTAPLYDSPRILRSLSDRRLTRVERFSDGPLGFWFGSAMIALTSSRLGISIIPSPYVLQGDLIRPIK</sequence>
<gene>
    <name evidence="1" type="ORF">BW733_08475</name>
</gene>
<proteinExistence type="predicted"/>
<name>A0A1Q2CXN7_9ACTN</name>
<accession>A0A1Q2CXN7</accession>
<dbReference type="STRING" id="399497.BW733_08475"/>
<dbReference type="AlphaFoldDB" id="A0A1Q2CXN7"/>
<evidence type="ECO:0000313" key="1">
    <source>
        <dbReference type="EMBL" id="AQP50859.1"/>
    </source>
</evidence>
<dbReference type="EMBL" id="CP019607">
    <property type="protein sequence ID" value="AQP50859.1"/>
    <property type="molecule type" value="Genomic_DNA"/>
</dbReference>
<keyword evidence="2" id="KW-1185">Reference proteome</keyword>